<evidence type="ECO:0000256" key="1">
    <source>
        <dbReference type="ARBA" id="ARBA00004162"/>
    </source>
</evidence>
<evidence type="ECO:0000256" key="3">
    <source>
        <dbReference type="ARBA" id="ARBA00022989"/>
    </source>
</evidence>
<keyword evidence="6" id="KW-0131">Cell cycle</keyword>
<dbReference type="Proteomes" id="UP001519418">
    <property type="component" value="Unassembled WGS sequence"/>
</dbReference>
<evidence type="ECO:0000313" key="7">
    <source>
        <dbReference type="EMBL" id="MBS9335621.1"/>
    </source>
</evidence>
<dbReference type="EMBL" id="JAAMFI010000004">
    <property type="protein sequence ID" value="MBS9335621.1"/>
    <property type="molecule type" value="Genomic_DNA"/>
</dbReference>
<proteinExistence type="predicted"/>
<keyword evidence="8" id="KW-1185">Reference proteome</keyword>
<evidence type="ECO:0008006" key="9">
    <source>
        <dbReference type="Google" id="ProtNLM"/>
    </source>
</evidence>
<accession>A0ABS5QR68</accession>
<evidence type="ECO:0000256" key="5">
    <source>
        <dbReference type="ARBA" id="ARBA00023136"/>
    </source>
</evidence>
<keyword evidence="2" id="KW-0812">Transmembrane</keyword>
<dbReference type="Pfam" id="PF06160">
    <property type="entry name" value="EzrA"/>
    <property type="match status" value="1"/>
</dbReference>
<name>A0ABS5QR68_9LACO</name>
<keyword evidence="6" id="KW-0132">Cell division</keyword>
<evidence type="ECO:0000313" key="8">
    <source>
        <dbReference type="Proteomes" id="UP001519418"/>
    </source>
</evidence>
<comment type="caution">
    <text evidence="7">The sequence shown here is derived from an EMBL/GenBank/DDBJ whole genome shotgun (WGS) entry which is preliminary data.</text>
</comment>
<reference evidence="7 8" key="1">
    <citation type="submission" date="2020-02" db="EMBL/GenBank/DDBJ databases">
        <title>Fructobacillus sp. isolated from paper mulberry of Taiwan.</title>
        <authorList>
            <person name="Lin S.-T."/>
        </authorList>
    </citation>
    <scope>NUCLEOTIDE SEQUENCE [LARGE SCALE GENOMIC DNA]</scope>
    <source>
        <strain evidence="7 8">M1-10</strain>
    </source>
</reference>
<keyword evidence="4" id="KW-0175">Coiled coil</keyword>
<evidence type="ECO:0000256" key="4">
    <source>
        <dbReference type="ARBA" id="ARBA00023054"/>
    </source>
</evidence>
<keyword evidence="5" id="KW-0472">Membrane</keyword>
<gene>
    <name evidence="7" type="ORF">G6R27_06235</name>
</gene>
<keyword evidence="3" id="KW-1133">Transmembrane helix</keyword>
<evidence type="ECO:0000256" key="6">
    <source>
        <dbReference type="ARBA" id="ARBA00023210"/>
    </source>
</evidence>
<keyword evidence="6" id="KW-0717">Septation</keyword>
<dbReference type="InterPro" id="IPR010379">
    <property type="entry name" value="EzrA"/>
</dbReference>
<comment type="subcellular location">
    <subcellularLocation>
        <location evidence="1">Cell membrane</location>
        <topology evidence="1">Single-pass membrane protein</topology>
    </subcellularLocation>
</comment>
<sequence>MWIIILIILVLLAFVAVAWAILEQRKAAGQVADFELAKRALLNEKVDQQIQAAKKISLSGQALREYEAIQGQYSYLTKTLFAKMDQERAQAESKTAGLNVWGTKNALRRLLSLTKEAAQVQASIKDGLDNLYQQNDRHHAAIRQLHDEHEQILLRIENEPESFGPATAALADFVKQSEKNYQEYLALQHEEKAVEASEAFEALGMEAGQLTSYLQSIPMIFQTLNVKFVEQVQEIVDGKAALETRGVIFDQAAVQENLAQIDDDRLAALSALSHLKIKEATELEQQINQQIQALYELLEKEYAAYNRYFKQTDLVKQAFERISEQNHSLMIELAYLKSRFQLTHDEEKVQQEAADDIEDMVANQQEVATALSEKELLYSEACQEQEKWLTRFKELDTKQVALYKQIEAFQPALQSAKKHAADAVAQLKDLKRSLERRDLPGLPKDFLDHFFALSDEMTRLNEGVNASLVDLDGVQRQLNIVASDLDTVKEEAKTVAIQADLAVTLLQYASRYAANSSQMKQSLQEAQTMYDQDFDFAGVIELIKPILNEAEPEAYARLVANQDPVTL</sequence>
<evidence type="ECO:0000256" key="2">
    <source>
        <dbReference type="ARBA" id="ARBA00022692"/>
    </source>
</evidence>
<organism evidence="7 8">
    <name type="scientific">Fructobacillus papyriferae</name>
    <dbReference type="NCBI Taxonomy" id="2713171"/>
    <lineage>
        <taxon>Bacteria</taxon>
        <taxon>Bacillati</taxon>
        <taxon>Bacillota</taxon>
        <taxon>Bacilli</taxon>
        <taxon>Lactobacillales</taxon>
        <taxon>Lactobacillaceae</taxon>
        <taxon>Fructobacillus</taxon>
    </lineage>
</organism>
<protein>
    <recommendedName>
        <fullName evidence="9">Septation ring formation regulator EzrA</fullName>
    </recommendedName>
</protein>
<dbReference type="RefSeq" id="WP_213820208.1">
    <property type="nucleotide sequence ID" value="NZ_JAAMFI010000004.1"/>
</dbReference>